<protein>
    <submittedName>
        <fullName evidence="1">Uncharacterized protein</fullName>
    </submittedName>
</protein>
<dbReference type="EMBL" id="FNKY01000001">
    <property type="protein sequence ID" value="SDQ72107.1"/>
    <property type="molecule type" value="Genomic_DNA"/>
</dbReference>
<accession>A0ABY0TET0</accession>
<keyword evidence="2" id="KW-1185">Reference proteome</keyword>
<name>A0ABY0TET0_9PROT</name>
<reference evidence="1 2" key="1">
    <citation type="submission" date="2016-10" db="EMBL/GenBank/DDBJ databases">
        <authorList>
            <person name="Varghese N."/>
            <person name="Submissions S."/>
        </authorList>
    </citation>
    <scope>NUCLEOTIDE SEQUENCE [LARGE SCALE GENOMIC DNA]</scope>
    <source>
        <strain evidence="1 2">Nl1</strain>
    </source>
</reference>
<evidence type="ECO:0000313" key="2">
    <source>
        <dbReference type="Proteomes" id="UP000183471"/>
    </source>
</evidence>
<gene>
    <name evidence="1" type="ORF">SAMN05216402_2010</name>
</gene>
<comment type="caution">
    <text evidence="1">The sequence shown here is derived from an EMBL/GenBank/DDBJ whole genome shotgun (WGS) entry which is preliminary data.</text>
</comment>
<proteinExistence type="predicted"/>
<dbReference type="Proteomes" id="UP000183471">
    <property type="component" value="Unassembled WGS sequence"/>
</dbReference>
<evidence type="ECO:0000313" key="1">
    <source>
        <dbReference type="EMBL" id="SDQ72107.1"/>
    </source>
</evidence>
<sequence>MAGSGLKLSAVLVTFIRGPRSLSDLKEIGCKSIWPVNT</sequence>
<organism evidence="1 2">
    <name type="scientific">Nitrosospira multiformis</name>
    <dbReference type="NCBI Taxonomy" id="1231"/>
    <lineage>
        <taxon>Bacteria</taxon>
        <taxon>Pseudomonadati</taxon>
        <taxon>Pseudomonadota</taxon>
        <taxon>Betaproteobacteria</taxon>
        <taxon>Nitrosomonadales</taxon>
        <taxon>Nitrosomonadaceae</taxon>
        <taxon>Nitrosospira</taxon>
    </lineage>
</organism>